<feature type="compositionally biased region" description="Basic residues" evidence="1">
    <location>
        <begin position="7"/>
        <end position="17"/>
    </location>
</feature>
<dbReference type="EMBL" id="JAACJP010000002">
    <property type="protein sequence ID" value="KAF5386759.1"/>
    <property type="molecule type" value="Genomic_DNA"/>
</dbReference>
<protein>
    <submittedName>
        <fullName evidence="2">Uncharacterized protein</fullName>
    </submittedName>
</protein>
<evidence type="ECO:0000313" key="2">
    <source>
        <dbReference type="EMBL" id="KAF5386759.1"/>
    </source>
</evidence>
<sequence length="162" mass="18176">MANTHVPSKKRFSRRKSLQLPPQPLDIPIPPSLLQSPYLNSPESIFQRTLSAPHKPSEEDEQWLQDTVPLSLDSRDEQRKRARLSTSSDMSSQGPSSAEESSEDSAHSSTFRPNSTGPSQAPPSPPLVRWRRPNHLVPPSWSGQPRVRSAPCVDDREYFARS</sequence>
<organism evidence="2 3">
    <name type="scientific">Tricholomella constricta</name>
    <dbReference type="NCBI Taxonomy" id="117010"/>
    <lineage>
        <taxon>Eukaryota</taxon>
        <taxon>Fungi</taxon>
        <taxon>Dikarya</taxon>
        <taxon>Basidiomycota</taxon>
        <taxon>Agaricomycotina</taxon>
        <taxon>Agaricomycetes</taxon>
        <taxon>Agaricomycetidae</taxon>
        <taxon>Agaricales</taxon>
        <taxon>Tricholomatineae</taxon>
        <taxon>Lyophyllaceae</taxon>
        <taxon>Tricholomella</taxon>
    </lineage>
</organism>
<name>A0A8H5HNP7_9AGAR</name>
<feature type="region of interest" description="Disordered" evidence="1">
    <location>
        <begin position="1"/>
        <end position="162"/>
    </location>
</feature>
<feature type="compositionally biased region" description="Basic and acidic residues" evidence="1">
    <location>
        <begin position="153"/>
        <end position="162"/>
    </location>
</feature>
<dbReference type="OrthoDB" id="2675274at2759"/>
<evidence type="ECO:0000256" key="1">
    <source>
        <dbReference type="SAM" id="MobiDB-lite"/>
    </source>
</evidence>
<dbReference type="AlphaFoldDB" id="A0A8H5HNP7"/>
<feature type="compositionally biased region" description="Polar residues" evidence="1">
    <location>
        <begin position="110"/>
        <end position="119"/>
    </location>
</feature>
<comment type="caution">
    <text evidence="2">The sequence shown here is derived from an EMBL/GenBank/DDBJ whole genome shotgun (WGS) entry which is preliminary data.</text>
</comment>
<dbReference type="Proteomes" id="UP000565441">
    <property type="component" value="Unassembled WGS sequence"/>
</dbReference>
<evidence type="ECO:0000313" key="3">
    <source>
        <dbReference type="Proteomes" id="UP000565441"/>
    </source>
</evidence>
<keyword evidence="3" id="KW-1185">Reference proteome</keyword>
<reference evidence="2 3" key="1">
    <citation type="journal article" date="2020" name="ISME J.">
        <title>Uncovering the hidden diversity of litter-decomposition mechanisms in mushroom-forming fungi.</title>
        <authorList>
            <person name="Floudas D."/>
            <person name="Bentzer J."/>
            <person name="Ahren D."/>
            <person name="Johansson T."/>
            <person name="Persson P."/>
            <person name="Tunlid A."/>
        </authorList>
    </citation>
    <scope>NUCLEOTIDE SEQUENCE [LARGE SCALE GENOMIC DNA]</scope>
    <source>
        <strain evidence="2 3">CBS 661.87</strain>
    </source>
</reference>
<accession>A0A8H5HNP7</accession>
<proteinExistence type="predicted"/>
<feature type="compositionally biased region" description="Pro residues" evidence="1">
    <location>
        <begin position="21"/>
        <end position="31"/>
    </location>
</feature>
<gene>
    <name evidence="2" type="ORF">D9615_001818</name>
</gene>
<feature type="compositionally biased region" description="Polar residues" evidence="1">
    <location>
        <begin position="38"/>
        <end position="50"/>
    </location>
</feature>